<reference evidence="1 2" key="3">
    <citation type="journal article" date="2000" name="Virology">
        <title>Characterization and immunolocalization of major structural proteins in the brown algal virus EsV-1.</title>
        <authorList>
            <person name="Delaroque N."/>
            <person name="Wolf S."/>
            <person name="Muller D.G."/>
            <person name="Knippers R."/>
        </authorList>
    </citation>
    <scope>NUCLEOTIDE SEQUENCE [LARGE SCALE GENOMIC DNA]</scope>
    <source>
        <strain evidence="2">Isolate New Zealand/Kaikoura/1988</strain>
    </source>
</reference>
<reference evidence="1 2" key="4">
    <citation type="journal article" date="2000" name="Virology">
        <title>The brown algal virus EsV-1 particle contains a putative hybrid histidine kinase.</title>
        <authorList>
            <person name="Delaroque N."/>
            <person name="Wolf S."/>
            <person name="Muller D.G."/>
            <person name="Knippers R."/>
        </authorList>
    </citation>
    <scope>NUCLEOTIDE SEQUENCE [LARGE SCALE GENOMIC DNA]</scope>
    <source>
        <strain evidence="2">Isolate New Zealand/Kaikoura/1988</strain>
    </source>
</reference>
<gene>
    <name evidence="1" type="primary">ORF 27</name>
</gene>
<dbReference type="Proteomes" id="UP000000864">
    <property type="component" value="Segment"/>
</dbReference>
<dbReference type="KEGG" id="vg:920782"/>
<organismHost>
    <name type="scientific">Ectocarpus siliculosus</name>
    <name type="common">Brown alga</name>
    <name type="synonym">Conferva siliculosa</name>
    <dbReference type="NCBI Taxonomy" id="2880"/>
</organismHost>
<evidence type="ECO:0000313" key="2">
    <source>
        <dbReference type="Proteomes" id="UP000000864"/>
    </source>
</evidence>
<reference evidence="1 2" key="2">
    <citation type="journal article" date="1998" name="Adv. Virus Res.">
        <title>Viruses in marine brown algae.</title>
        <authorList>
            <person name="Muller D.G."/>
            <person name="Kapp M."/>
            <person name="Knippers R."/>
        </authorList>
    </citation>
    <scope>NUCLEOTIDE SEQUENCE [LARGE SCALE GENOMIC DNA]</scope>
    <source>
        <strain evidence="2">Isolate New Zealand/Kaikoura/1988</strain>
    </source>
</reference>
<organism evidence="1 2">
    <name type="scientific">Ectocarpus siliculosus virus 1 (isolate New Zealand/Kaikoura/1988)</name>
    <name type="common">EsV-1</name>
    <dbReference type="NCBI Taxonomy" id="654926"/>
    <lineage>
        <taxon>Viruses</taxon>
        <taxon>Varidnaviria</taxon>
        <taxon>Bamfordvirae</taxon>
        <taxon>Nucleocytoviricota</taxon>
        <taxon>Megaviricetes</taxon>
        <taxon>Algavirales</taxon>
        <taxon>Phycodnaviridae</taxon>
        <taxon>Phaeovirus</taxon>
        <taxon>Phaeovirus unasiliculosus</taxon>
        <taxon>Ectocarpus siliculosus virus 1</taxon>
    </lineage>
</organism>
<dbReference type="EMBL" id="AF204951">
    <property type="protein sequence ID" value="AAK14453.1"/>
    <property type="molecule type" value="Genomic_DNA"/>
</dbReference>
<accession>Q8QNN4</accession>
<sequence>MLMSCKIKAISYYSMAPTLALKMVKKIIVGIICGVSSIVISTLANAILMAVILVRFVVMTLLRSLASTVSFIGETTINTLSFIRETVFSILTFIVQTATSTVLFVLSQLVSVWRLVVTILTATLGETCYLATNGIGRVFDFFSDYLLSLQAFSSGLPGLAKVLKAQADDVKTGVNLGSIISQAIQSFVDTLVYILKGDENKFSDGIVPNLFTEVFKLLPLSFDLGKLILQGTFDISKETLGVAFSSLKELASLRGIVAGCRGKAS</sequence>
<evidence type="ECO:0000313" key="1">
    <source>
        <dbReference type="EMBL" id="AAK14453.1"/>
    </source>
</evidence>
<name>Q8QNN4_ESV1K</name>
<proteinExistence type="predicted"/>
<reference evidence="1 2" key="1">
    <citation type="journal article" date="1995" name="Virology">
        <title>Coat protein of the Ectocarpus siliculosus virus.</title>
        <authorList>
            <person name="Klein M."/>
            <person name="Lanka S.T."/>
            <person name="Knippers R."/>
            <person name="Muller D.G."/>
        </authorList>
    </citation>
    <scope>NUCLEOTIDE SEQUENCE [LARGE SCALE GENOMIC DNA]</scope>
    <source>
        <strain evidence="2">Isolate New Zealand/Kaikoura/1988</strain>
    </source>
</reference>
<protein>
    <submittedName>
        <fullName evidence="1">EsV-1-27</fullName>
    </submittedName>
</protein>
<keyword evidence="2" id="KW-1185">Reference proteome</keyword>